<dbReference type="KEGG" id="dnv:108649863"/>
<name>A0A484C1H7_DRONA</name>
<dbReference type="OMA" id="DLYRKWY"/>
<evidence type="ECO:0000313" key="1">
    <source>
        <dbReference type="EMBL" id="TDG53550.1"/>
    </source>
</evidence>
<dbReference type="AlphaFoldDB" id="A0A484C1H7"/>
<dbReference type="OrthoDB" id="6599787at2759"/>
<dbReference type="EMBL" id="LSRL02000001">
    <property type="protein sequence ID" value="TDG53550.1"/>
    <property type="molecule type" value="Genomic_DNA"/>
</dbReference>
<keyword evidence="2" id="KW-1185">Reference proteome</keyword>
<sequence>MGRKSDPGQSRVLDENFECLMRVANCIGEDLARPKDREICFQTLEDLSKFNRSTSNVTKRHVRKFLAFYLQVLRWTQVHQPLGLYEKWYNTQSKSDKGNQESDEMHVWLEHGVSYLAMKHFDDGSTIVYSAVARNPDNGWAEGGLKTLVSGGNTAETSTTEVR</sequence>
<protein>
    <submittedName>
        <fullName evidence="1">Uncharacterized protein</fullName>
    </submittedName>
</protein>
<reference evidence="1 2" key="1">
    <citation type="journal article" date="2019" name="J. Hered.">
        <title>An Improved Genome Assembly for Drosophila navojoa, the Basal Species in the mojavensis Cluster.</title>
        <authorList>
            <person name="Vanderlinde T."/>
            <person name="Dupim E.G."/>
            <person name="Nazario-Yepiz N.O."/>
            <person name="Carvalho A.B."/>
        </authorList>
    </citation>
    <scope>NUCLEOTIDE SEQUENCE [LARGE SCALE GENOMIC DNA]</scope>
    <source>
        <strain evidence="1">Navoj_Jal97</strain>
        <tissue evidence="1">Whole organism</tissue>
    </source>
</reference>
<accession>A0A484C1H7</accession>
<dbReference type="STRING" id="7232.A0A484C1H7"/>
<comment type="caution">
    <text evidence="1">The sequence shown here is derived from an EMBL/GenBank/DDBJ whole genome shotgun (WGS) entry which is preliminary data.</text>
</comment>
<evidence type="ECO:0000313" key="2">
    <source>
        <dbReference type="Proteomes" id="UP000295192"/>
    </source>
</evidence>
<gene>
    <name evidence="1" type="ORF">AWZ03_000365</name>
</gene>
<organism evidence="1 2">
    <name type="scientific">Drosophila navojoa</name>
    <name type="common">Fruit fly</name>
    <dbReference type="NCBI Taxonomy" id="7232"/>
    <lineage>
        <taxon>Eukaryota</taxon>
        <taxon>Metazoa</taxon>
        <taxon>Ecdysozoa</taxon>
        <taxon>Arthropoda</taxon>
        <taxon>Hexapoda</taxon>
        <taxon>Insecta</taxon>
        <taxon>Pterygota</taxon>
        <taxon>Neoptera</taxon>
        <taxon>Endopterygota</taxon>
        <taxon>Diptera</taxon>
        <taxon>Brachycera</taxon>
        <taxon>Muscomorpha</taxon>
        <taxon>Ephydroidea</taxon>
        <taxon>Drosophilidae</taxon>
        <taxon>Drosophila</taxon>
    </lineage>
</organism>
<proteinExistence type="predicted"/>
<dbReference type="Proteomes" id="UP000295192">
    <property type="component" value="Unassembled WGS sequence"/>
</dbReference>